<sequence length="51" mass="5949">MVRHGFDRCFLFSKLPEIRTVEGLSAIFAFVRCEDRLCSQMRRAINCATPR</sequence>
<protein>
    <submittedName>
        <fullName evidence="1">Uncharacterized protein</fullName>
    </submittedName>
</protein>
<evidence type="ECO:0000313" key="1">
    <source>
        <dbReference type="EMBL" id="EDR99743.1"/>
    </source>
</evidence>
<dbReference type="EMBL" id="ABCA03000054">
    <property type="protein sequence ID" value="EDR99743.1"/>
    <property type="molecule type" value="Genomic_DNA"/>
</dbReference>
<keyword evidence="2" id="KW-1185">Reference proteome</keyword>
<reference evidence="1" key="2">
    <citation type="submission" date="2014-06" db="EMBL/GenBank/DDBJ databases">
        <title>Draft genome sequence of Eubacterium siraeum (DSM 15702).</title>
        <authorList>
            <person name="Sudarsanam P."/>
            <person name="Ley R."/>
            <person name="Guruge J."/>
            <person name="Turnbaugh P.J."/>
            <person name="Mahowald M."/>
            <person name="Liep D."/>
            <person name="Gordon J."/>
        </authorList>
    </citation>
    <scope>NUCLEOTIDE SEQUENCE</scope>
    <source>
        <strain evidence="1">DSM 15702</strain>
    </source>
</reference>
<dbReference type="Proteomes" id="UP000005326">
    <property type="component" value="Unassembled WGS sequence"/>
</dbReference>
<accession>B0MR87</accession>
<gene>
    <name evidence="1" type="ORF">EUBSIR_02355</name>
</gene>
<name>B0MR87_9FIRM</name>
<evidence type="ECO:0000313" key="2">
    <source>
        <dbReference type="Proteomes" id="UP000005326"/>
    </source>
</evidence>
<reference evidence="1" key="1">
    <citation type="submission" date="2007-10" db="EMBL/GenBank/DDBJ databases">
        <authorList>
            <person name="Fulton L."/>
            <person name="Clifton S."/>
            <person name="Fulton B."/>
            <person name="Xu J."/>
            <person name="Minx P."/>
            <person name="Pepin K.H."/>
            <person name="Johnson M."/>
            <person name="Thiruvilangam P."/>
            <person name="Bhonagiri V."/>
            <person name="Nash W.E."/>
            <person name="Mardis E.R."/>
            <person name="Wilson R.K."/>
        </authorList>
    </citation>
    <scope>NUCLEOTIDE SEQUENCE [LARGE SCALE GENOMIC DNA]</scope>
    <source>
        <strain evidence="1">DSM 15702</strain>
    </source>
</reference>
<proteinExistence type="predicted"/>
<comment type="caution">
    <text evidence="1">The sequence shown here is derived from an EMBL/GenBank/DDBJ whole genome shotgun (WGS) entry which is preliminary data.</text>
</comment>
<organism evidence="1 2">
    <name type="scientific">[Eubacterium] siraeum DSM 15702</name>
    <dbReference type="NCBI Taxonomy" id="428128"/>
    <lineage>
        <taxon>Bacteria</taxon>
        <taxon>Bacillati</taxon>
        <taxon>Bacillota</taxon>
        <taxon>Clostridia</taxon>
        <taxon>Eubacteriales</taxon>
        <taxon>Oscillospiraceae</taxon>
        <taxon>Oscillospiraceae incertae sedis</taxon>
    </lineage>
</organism>
<dbReference type="AlphaFoldDB" id="B0MR87"/>